<comment type="caution">
    <text evidence="2">The sequence shown here is derived from an EMBL/GenBank/DDBJ whole genome shotgun (WGS) entry which is preliminary data.</text>
</comment>
<dbReference type="RefSeq" id="WP_181040020.1">
    <property type="nucleotide sequence ID" value="NZ_MQUB01000001.1"/>
</dbReference>
<protein>
    <recommendedName>
        <fullName evidence="1">DUF306 domain-containing protein</fullName>
    </recommendedName>
</protein>
<reference evidence="2 3" key="1">
    <citation type="submission" date="2016-11" db="EMBL/GenBank/DDBJ databases">
        <title>Trade-off between light-utilization and light-protection in marine flavobacteria.</title>
        <authorList>
            <person name="Kumagai Y."/>
        </authorList>
    </citation>
    <scope>NUCLEOTIDE SEQUENCE [LARGE SCALE GENOMIC DNA]</scope>
    <source>
        <strain evidence="2 3">NBRC 107741</strain>
    </source>
</reference>
<dbReference type="EMBL" id="MQUB01000001">
    <property type="protein sequence ID" value="PQB05626.1"/>
    <property type="molecule type" value="Genomic_DNA"/>
</dbReference>
<evidence type="ECO:0000313" key="3">
    <source>
        <dbReference type="Proteomes" id="UP000239800"/>
    </source>
</evidence>
<dbReference type="PANTHER" id="PTHR35535">
    <property type="entry name" value="HEAT SHOCK PROTEIN HSLJ"/>
    <property type="match status" value="1"/>
</dbReference>
<accession>A0A2S7KSN2</accession>
<dbReference type="PANTHER" id="PTHR35535:SF1">
    <property type="entry name" value="HEAT SHOCK PROTEIN HSLJ"/>
    <property type="match status" value="1"/>
</dbReference>
<dbReference type="InterPro" id="IPR005184">
    <property type="entry name" value="DUF306_Meta_HslJ"/>
</dbReference>
<name>A0A2S7KSN2_9FLAO</name>
<feature type="domain" description="DUF306" evidence="1">
    <location>
        <begin position="7"/>
        <end position="110"/>
    </location>
</feature>
<evidence type="ECO:0000313" key="2">
    <source>
        <dbReference type="EMBL" id="PQB05626.1"/>
    </source>
</evidence>
<sequence length="118" mass="12947">MDANKPLAGEFIVQSVQGKLIPENIEVNFALDTVESKVSGKSACNNFFGAYLSEGEELSFAKLASTMMACPEEQMELEQQFLSTMELVGSYRWSDDKLELLDAEDQSVLIVAASNANQ</sequence>
<dbReference type="InterPro" id="IPR053147">
    <property type="entry name" value="Hsp_HslJ-like"/>
</dbReference>
<dbReference type="Pfam" id="PF03724">
    <property type="entry name" value="META"/>
    <property type="match status" value="1"/>
</dbReference>
<organism evidence="2 3">
    <name type="scientific">Aureitalea marina</name>
    <dbReference type="NCBI Taxonomy" id="930804"/>
    <lineage>
        <taxon>Bacteria</taxon>
        <taxon>Pseudomonadati</taxon>
        <taxon>Bacteroidota</taxon>
        <taxon>Flavobacteriia</taxon>
        <taxon>Flavobacteriales</taxon>
        <taxon>Flavobacteriaceae</taxon>
        <taxon>Aureitalea</taxon>
    </lineage>
</organism>
<keyword evidence="3" id="KW-1185">Reference proteome</keyword>
<dbReference type="Proteomes" id="UP000239800">
    <property type="component" value="Unassembled WGS sequence"/>
</dbReference>
<proteinExistence type="predicted"/>
<dbReference type="AlphaFoldDB" id="A0A2S7KSN2"/>
<gene>
    <name evidence="2" type="ORF">BST85_12500</name>
</gene>
<dbReference type="InterPro" id="IPR038670">
    <property type="entry name" value="HslJ-like_sf"/>
</dbReference>
<dbReference type="Gene3D" id="2.40.128.270">
    <property type="match status" value="1"/>
</dbReference>
<evidence type="ECO:0000259" key="1">
    <source>
        <dbReference type="Pfam" id="PF03724"/>
    </source>
</evidence>